<reference evidence="4 5" key="1">
    <citation type="journal article" date="2024" name="Plant J.">
        <title>Genome sequences and population genomics reveal climatic adaptation and genomic divergence between two closely related sweetgum species.</title>
        <authorList>
            <person name="Xu W.Q."/>
            <person name="Ren C.Q."/>
            <person name="Zhang X.Y."/>
            <person name="Comes H.P."/>
            <person name="Liu X.H."/>
            <person name="Li Y.G."/>
            <person name="Kettle C.J."/>
            <person name="Jalonen R."/>
            <person name="Gaisberger H."/>
            <person name="Ma Y.Z."/>
            <person name="Qiu Y.X."/>
        </authorList>
    </citation>
    <scope>NUCLEOTIDE SEQUENCE [LARGE SCALE GENOMIC DNA]</scope>
    <source>
        <strain evidence="4">Hangzhou</strain>
    </source>
</reference>
<evidence type="ECO:0000313" key="5">
    <source>
        <dbReference type="Proteomes" id="UP001415857"/>
    </source>
</evidence>
<feature type="domain" description="DC1" evidence="3">
    <location>
        <begin position="6"/>
        <end position="59"/>
    </location>
</feature>
<evidence type="ECO:0000313" key="4">
    <source>
        <dbReference type="EMBL" id="KAK9275454.1"/>
    </source>
</evidence>
<protein>
    <recommendedName>
        <fullName evidence="3">DC1 domain-containing protein</fullName>
    </recommendedName>
</protein>
<keyword evidence="5" id="KW-1185">Reference proteome</keyword>
<organism evidence="4 5">
    <name type="scientific">Liquidambar formosana</name>
    <name type="common">Formosan gum</name>
    <dbReference type="NCBI Taxonomy" id="63359"/>
    <lineage>
        <taxon>Eukaryota</taxon>
        <taxon>Viridiplantae</taxon>
        <taxon>Streptophyta</taxon>
        <taxon>Embryophyta</taxon>
        <taxon>Tracheophyta</taxon>
        <taxon>Spermatophyta</taxon>
        <taxon>Magnoliopsida</taxon>
        <taxon>eudicotyledons</taxon>
        <taxon>Gunneridae</taxon>
        <taxon>Pentapetalae</taxon>
        <taxon>Saxifragales</taxon>
        <taxon>Altingiaceae</taxon>
        <taxon>Liquidambar</taxon>
    </lineage>
</organism>
<comment type="caution">
    <text evidence="4">The sequence shown here is derived from an EMBL/GenBank/DDBJ whole genome shotgun (WGS) entry which is preliminary data.</text>
</comment>
<proteinExistence type="predicted"/>
<evidence type="ECO:0000259" key="3">
    <source>
        <dbReference type="Pfam" id="PF03107"/>
    </source>
</evidence>
<accession>A0AAP0WPC0</accession>
<keyword evidence="1" id="KW-0677">Repeat</keyword>
<feature type="domain" description="DC1" evidence="3">
    <location>
        <begin position="182"/>
        <end position="232"/>
    </location>
</feature>
<evidence type="ECO:0000256" key="1">
    <source>
        <dbReference type="ARBA" id="ARBA00022737"/>
    </source>
</evidence>
<dbReference type="SUPFAM" id="SSF57889">
    <property type="entry name" value="Cysteine-rich domain"/>
    <property type="match status" value="2"/>
</dbReference>
<dbReference type="InterPro" id="IPR004146">
    <property type="entry name" value="DC1"/>
</dbReference>
<dbReference type="InterPro" id="IPR046349">
    <property type="entry name" value="C1-like_sf"/>
</dbReference>
<dbReference type="PANTHER" id="PTHR46288:SF27">
    <property type="entry name" value="CYSTEINE_HISTIDINE-RICH C1 DOMAIN FAMILY PROTEIN"/>
    <property type="match status" value="1"/>
</dbReference>
<dbReference type="PANTHER" id="PTHR46288">
    <property type="entry name" value="PHORBOL-ESTER/DAG-TYPE DOMAIN-CONTAINING PROTEIN"/>
    <property type="match status" value="1"/>
</dbReference>
<feature type="coiled-coil region" evidence="2">
    <location>
        <begin position="297"/>
        <end position="324"/>
    </location>
</feature>
<dbReference type="AlphaFoldDB" id="A0AAP0WPC0"/>
<dbReference type="Proteomes" id="UP001415857">
    <property type="component" value="Unassembled WGS sequence"/>
</dbReference>
<feature type="domain" description="DC1" evidence="3">
    <location>
        <begin position="69"/>
        <end position="117"/>
    </location>
</feature>
<keyword evidence="2" id="KW-0175">Coiled coil</keyword>
<sequence>MEIEHFSHEHPLTLSDEWKNNPEIFWPHCEACWHALSDPTTTPTYGCTQCKYFIHKSCAELPRQIQYHPLHPLHPLTLYPSNPYESTICRCHACLHTTDGFAFHCAACKFDLDVDCAFLVPTVKYEGHSHLLALVEKMHHPNRKCKACYSLCDAFILRCVMCDINFHLRCFPSLPRTIKPECHPCPLTLTDSVEDNWGSIEFYCDVCEKKRDPSHPVYYCAECEYVAQIECVITEVLHLLSAKQESEAGTKEVEIKPASAVEGIVGATTGDELLARGVSAAMRSEEIGVGVTADPILAKLDGEITKLREEVEAVRAKLEALESERALCVASLMPITGEKCLREASTLE</sequence>
<gene>
    <name evidence="4" type="ORF">L1049_022721</name>
</gene>
<evidence type="ECO:0000256" key="2">
    <source>
        <dbReference type="SAM" id="Coils"/>
    </source>
</evidence>
<dbReference type="EMBL" id="JBBPBK010000011">
    <property type="protein sequence ID" value="KAK9275454.1"/>
    <property type="molecule type" value="Genomic_DNA"/>
</dbReference>
<dbReference type="Pfam" id="PF03107">
    <property type="entry name" value="C1_2"/>
    <property type="match status" value="3"/>
</dbReference>
<name>A0AAP0WPC0_LIQFO</name>